<protein>
    <recommendedName>
        <fullName evidence="4">YDG domain-containing protein</fullName>
    </recommendedName>
</protein>
<dbReference type="PANTHER" id="PTHR14140">
    <property type="entry name" value="E3 UBIQUITIN-PROTEIN LIGASE UHRF-RELATED"/>
    <property type="match status" value="1"/>
</dbReference>
<dbReference type="Gene3D" id="2.30.280.10">
    <property type="entry name" value="SRA-YDG"/>
    <property type="match status" value="1"/>
</dbReference>
<accession>A0A9P4TF51</accession>
<organism evidence="5 6">
    <name type="scientific">Curvularia kusanoi</name>
    <name type="common">Cochliobolus kusanoi</name>
    <dbReference type="NCBI Taxonomy" id="90978"/>
    <lineage>
        <taxon>Eukaryota</taxon>
        <taxon>Fungi</taxon>
        <taxon>Dikarya</taxon>
        <taxon>Ascomycota</taxon>
        <taxon>Pezizomycotina</taxon>
        <taxon>Dothideomycetes</taxon>
        <taxon>Pleosporomycetidae</taxon>
        <taxon>Pleosporales</taxon>
        <taxon>Pleosporineae</taxon>
        <taxon>Pleosporaceae</taxon>
        <taxon>Curvularia</taxon>
    </lineage>
</organism>
<feature type="domain" description="YDG" evidence="4">
    <location>
        <begin position="170"/>
        <end position="306"/>
    </location>
</feature>
<gene>
    <name evidence="5" type="ORF">E8E13_009568</name>
</gene>
<dbReference type="InterPro" id="IPR045134">
    <property type="entry name" value="UHRF1/2-like"/>
</dbReference>
<dbReference type="PROSITE" id="PS51015">
    <property type="entry name" value="YDG"/>
    <property type="match status" value="1"/>
</dbReference>
<feature type="region of interest" description="Disordered" evidence="3">
    <location>
        <begin position="315"/>
        <end position="338"/>
    </location>
</feature>
<comment type="caution">
    <text evidence="5">The sequence shown here is derived from an EMBL/GenBank/DDBJ whole genome shotgun (WGS) entry which is preliminary data.</text>
</comment>
<dbReference type="Pfam" id="PF02182">
    <property type="entry name" value="SAD_SRA"/>
    <property type="match status" value="1"/>
</dbReference>
<name>A0A9P4TF51_CURKU</name>
<sequence>MPESHEVLSMQPAGQSNPFPARSVMPAWYNSVTQRDLNMLDRRLPPEARELDTLKKLIKQCEEMHGPELAAQFDKLRRQIYKAEFLHMTKAIIKKTRILTEPGLPRIFRECSKFPWDRKSDSWHLYERWMNEFFDNNILRGIVTKKGVNRNGDSLDGTYRISHPRNAKQYGDNGATLGQWWPTQLCAVRDGIHGAPQGGIHGDKEQGAFSIVLSSGGYREDEDLGDIIRYSGTAGSGTDSTRVTEAMKKSFIIKNPVRVLRSSQLPKSNKYRPICGLRYDGLYRVTSCVKTNEETQMYLFQLERIAGQQPIRFEGESKRPTVHEKRAYDDCKGKGKFD</sequence>
<dbReference type="GO" id="GO:0005634">
    <property type="term" value="C:nucleus"/>
    <property type="evidence" value="ECO:0007669"/>
    <property type="project" value="UniProtKB-SubCell"/>
</dbReference>
<evidence type="ECO:0000256" key="3">
    <source>
        <dbReference type="SAM" id="MobiDB-lite"/>
    </source>
</evidence>
<keyword evidence="1 2" id="KW-0539">Nucleus</keyword>
<dbReference type="GO" id="GO:0016567">
    <property type="term" value="P:protein ubiquitination"/>
    <property type="evidence" value="ECO:0007669"/>
    <property type="project" value="TreeGrafter"/>
</dbReference>
<evidence type="ECO:0000256" key="1">
    <source>
        <dbReference type="ARBA" id="ARBA00023242"/>
    </source>
</evidence>
<evidence type="ECO:0000313" key="6">
    <source>
        <dbReference type="Proteomes" id="UP000801428"/>
    </source>
</evidence>
<dbReference type="InterPro" id="IPR003105">
    <property type="entry name" value="SRA_YDG"/>
</dbReference>
<dbReference type="EMBL" id="SWKU01000011">
    <property type="protein sequence ID" value="KAF3002662.1"/>
    <property type="molecule type" value="Genomic_DNA"/>
</dbReference>
<proteinExistence type="predicted"/>
<dbReference type="InterPro" id="IPR015947">
    <property type="entry name" value="PUA-like_sf"/>
</dbReference>
<evidence type="ECO:0000256" key="2">
    <source>
        <dbReference type="PROSITE-ProRule" id="PRU00358"/>
    </source>
</evidence>
<dbReference type="AlphaFoldDB" id="A0A9P4TF51"/>
<reference evidence="5" key="1">
    <citation type="submission" date="2019-04" db="EMBL/GenBank/DDBJ databases">
        <title>Sequencing of skin fungus with MAO and IRED activity.</title>
        <authorList>
            <person name="Marsaioli A.J."/>
            <person name="Bonatto J.M.C."/>
            <person name="Reis Junior O."/>
        </authorList>
    </citation>
    <scope>NUCLEOTIDE SEQUENCE</scope>
    <source>
        <strain evidence="5">30M1</strain>
    </source>
</reference>
<evidence type="ECO:0000259" key="4">
    <source>
        <dbReference type="PROSITE" id="PS51015"/>
    </source>
</evidence>
<dbReference type="GO" id="GO:0044027">
    <property type="term" value="P:negative regulation of gene expression via chromosomal CpG island methylation"/>
    <property type="evidence" value="ECO:0007669"/>
    <property type="project" value="TreeGrafter"/>
</dbReference>
<dbReference type="SMART" id="SM00466">
    <property type="entry name" value="SRA"/>
    <property type="match status" value="1"/>
</dbReference>
<evidence type="ECO:0000313" key="5">
    <source>
        <dbReference type="EMBL" id="KAF3002662.1"/>
    </source>
</evidence>
<dbReference type="InterPro" id="IPR036987">
    <property type="entry name" value="SRA-YDG_sf"/>
</dbReference>
<comment type="subcellular location">
    <subcellularLocation>
        <location evidence="2">Nucleus</location>
    </subcellularLocation>
</comment>
<keyword evidence="6" id="KW-1185">Reference proteome</keyword>
<dbReference type="GO" id="GO:0061630">
    <property type="term" value="F:ubiquitin protein ligase activity"/>
    <property type="evidence" value="ECO:0007669"/>
    <property type="project" value="TreeGrafter"/>
</dbReference>
<dbReference type="OrthoDB" id="2270193at2759"/>
<dbReference type="Proteomes" id="UP000801428">
    <property type="component" value="Unassembled WGS sequence"/>
</dbReference>
<dbReference type="PANTHER" id="PTHR14140:SF27">
    <property type="entry name" value="OS04G0289800 PROTEIN"/>
    <property type="match status" value="1"/>
</dbReference>
<dbReference type="SUPFAM" id="SSF88697">
    <property type="entry name" value="PUA domain-like"/>
    <property type="match status" value="1"/>
</dbReference>